<name>W0EVD3_9BACT</name>
<evidence type="ECO:0000313" key="2">
    <source>
        <dbReference type="EMBL" id="AHF14732.1"/>
    </source>
</evidence>
<keyword evidence="3" id="KW-1185">Reference proteome</keyword>
<dbReference type="OrthoDB" id="947125at2"/>
<dbReference type="InterPro" id="IPR009207">
    <property type="entry name" value="SET7_MeTrfase"/>
</dbReference>
<organism evidence="2 3">
    <name type="scientific">Niabella soli DSM 19437</name>
    <dbReference type="NCBI Taxonomy" id="929713"/>
    <lineage>
        <taxon>Bacteria</taxon>
        <taxon>Pseudomonadati</taxon>
        <taxon>Bacteroidota</taxon>
        <taxon>Chitinophagia</taxon>
        <taxon>Chitinophagales</taxon>
        <taxon>Chitinophagaceae</taxon>
        <taxon>Niabella</taxon>
    </lineage>
</organism>
<protein>
    <submittedName>
        <fullName evidence="2">Lysine methyltransferase</fullName>
    </submittedName>
</protein>
<dbReference type="EMBL" id="CP007035">
    <property type="protein sequence ID" value="AHF14732.1"/>
    <property type="molecule type" value="Genomic_DNA"/>
</dbReference>
<proteinExistence type="predicted"/>
<dbReference type="GO" id="GO:0032259">
    <property type="term" value="P:methylation"/>
    <property type="evidence" value="ECO:0007669"/>
    <property type="project" value="UniProtKB-KW"/>
</dbReference>
<dbReference type="InterPro" id="IPR001214">
    <property type="entry name" value="SET_dom"/>
</dbReference>
<dbReference type="PIRSF" id="PIRSF022536">
    <property type="entry name" value="A612L_SET"/>
    <property type="match status" value="1"/>
</dbReference>
<dbReference type="PROSITE" id="PS50280">
    <property type="entry name" value="SET"/>
    <property type="match status" value="1"/>
</dbReference>
<dbReference type="RefSeq" id="WP_008583067.1">
    <property type="nucleotide sequence ID" value="NZ_CP007035.1"/>
</dbReference>
<dbReference type="AlphaFoldDB" id="W0EVD3"/>
<evidence type="ECO:0000313" key="3">
    <source>
        <dbReference type="Proteomes" id="UP000003586"/>
    </source>
</evidence>
<dbReference type="KEGG" id="nso:NIASO_05085"/>
<dbReference type="GO" id="GO:0062122">
    <property type="term" value="F:histone H3K37 methyltransferase activity"/>
    <property type="evidence" value="ECO:0007669"/>
    <property type="project" value="InterPro"/>
</dbReference>
<keyword evidence="2" id="KW-0489">Methyltransferase</keyword>
<sequence length="132" mass="15307">MTKPLYIKQCKGKGRGVFCKQVIIKEELIESAPLIIIPAAQKAWVMESKLTDYFFNYCETEDALALALGFGSLYNHAEHSNADYRIDYDNRQIDFFALEDIPTGREICINYGGAYGKDYRNWFEDRNIPYQK</sequence>
<dbReference type="eggNOG" id="COG2940">
    <property type="taxonomic scope" value="Bacteria"/>
</dbReference>
<dbReference type="InterPro" id="IPR046341">
    <property type="entry name" value="SET_dom_sf"/>
</dbReference>
<gene>
    <name evidence="2" type="ORF">NIASO_05085</name>
</gene>
<evidence type="ECO:0000259" key="1">
    <source>
        <dbReference type="PROSITE" id="PS50280"/>
    </source>
</evidence>
<feature type="domain" description="SET" evidence="1">
    <location>
        <begin position="3"/>
        <end position="112"/>
    </location>
</feature>
<keyword evidence="2" id="KW-0808">Transferase</keyword>
<dbReference type="SMART" id="SM00317">
    <property type="entry name" value="SET"/>
    <property type="match status" value="1"/>
</dbReference>
<dbReference type="Gene3D" id="2.170.270.10">
    <property type="entry name" value="SET domain"/>
    <property type="match status" value="1"/>
</dbReference>
<dbReference type="Proteomes" id="UP000003586">
    <property type="component" value="Chromosome"/>
</dbReference>
<dbReference type="SUPFAM" id="SSF82199">
    <property type="entry name" value="SET domain"/>
    <property type="match status" value="1"/>
</dbReference>
<reference evidence="2 3" key="1">
    <citation type="submission" date="2013-12" db="EMBL/GenBank/DDBJ databases">
        <authorList>
            <consortium name="DOE Joint Genome Institute"/>
            <person name="Eisen J."/>
            <person name="Huntemann M."/>
            <person name="Han J."/>
            <person name="Chen A."/>
            <person name="Kyrpides N."/>
            <person name="Mavromatis K."/>
            <person name="Markowitz V."/>
            <person name="Palaniappan K."/>
            <person name="Ivanova N."/>
            <person name="Schaumberg A."/>
            <person name="Pati A."/>
            <person name="Liolios K."/>
            <person name="Nordberg H.P."/>
            <person name="Cantor M.N."/>
            <person name="Hua S.X."/>
            <person name="Woyke T."/>
        </authorList>
    </citation>
    <scope>NUCLEOTIDE SEQUENCE [LARGE SCALE GENOMIC DNA]</scope>
    <source>
        <strain evidence="3">DSM 19437</strain>
    </source>
</reference>
<dbReference type="HOGENOM" id="CLU_124044_1_0_10"/>
<accession>W0EVD3</accession>
<dbReference type="Pfam" id="PF00856">
    <property type="entry name" value="SET"/>
    <property type="match status" value="1"/>
</dbReference>
<dbReference type="STRING" id="929713.NIASO_05085"/>